<feature type="domain" description="Cytidyltransferase-like" evidence="13">
    <location>
        <begin position="22"/>
        <end position="196"/>
    </location>
</feature>
<evidence type="ECO:0000256" key="4">
    <source>
        <dbReference type="ARBA" id="ARBA00022642"/>
    </source>
</evidence>
<keyword evidence="4 11" id="KW-0662">Pyridine nucleotide biosynthesis</keyword>
<dbReference type="HAMAP" id="MF_00244">
    <property type="entry name" value="NaMN_adenylyltr"/>
    <property type="match status" value="1"/>
</dbReference>
<evidence type="ECO:0000256" key="3">
    <source>
        <dbReference type="ARBA" id="ARBA00009014"/>
    </source>
</evidence>
<keyword evidence="6 11" id="KW-0548">Nucleotidyltransferase</keyword>
<dbReference type="NCBIfam" id="NF000839">
    <property type="entry name" value="PRK00071.1-1"/>
    <property type="match status" value="1"/>
</dbReference>
<dbReference type="GO" id="GO:0004515">
    <property type="term" value="F:nicotinate-nucleotide adenylyltransferase activity"/>
    <property type="evidence" value="ECO:0007669"/>
    <property type="project" value="UniProtKB-UniRule"/>
</dbReference>
<dbReference type="Pfam" id="PF01467">
    <property type="entry name" value="CTP_transf_like"/>
    <property type="match status" value="1"/>
</dbReference>
<feature type="region of interest" description="Disordered" evidence="12">
    <location>
        <begin position="231"/>
        <end position="266"/>
    </location>
</feature>
<comment type="similarity">
    <text evidence="3 11">Belongs to the NadD family.</text>
</comment>
<dbReference type="SUPFAM" id="SSF52374">
    <property type="entry name" value="Nucleotidylyl transferase"/>
    <property type="match status" value="1"/>
</dbReference>
<dbReference type="RefSeq" id="WP_014993448.1">
    <property type="nucleotide sequence ID" value="NC_018691.1"/>
</dbReference>
<evidence type="ECO:0000313" key="15">
    <source>
        <dbReference type="Proteomes" id="UP000006286"/>
    </source>
</evidence>
<dbReference type="eggNOG" id="COG1057">
    <property type="taxonomic scope" value="Bacteria"/>
</dbReference>
<evidence type="ECO:0000256" key="7">
    <source>
        <dbReference type="ARBA" id="ARBA00022741"/>
    </source>
</evidence>
<evidence type="ECO:0000256" key="12">
    <source>
        <dbReference type="SAM" id="MobiDB-lite"/>
    </source>
</evidence>
<protein>
    <recommendedName>
        <fullName evidence="11">Probable nicotinate-nucleotide adenylyltransferase</fullName>
        <ecNumber evidence="11">2.7.7.18</ecNumber>
    </recommendedName>
    <alternativeName>
        <fullName evidence="11">Deamido-NAD(+) diphosphorylase</fullName>
    </alternativeName>
    <alternativeName>
        <fullName evidence="11">Deamido-NAD(+) pyrophosphorylase</fullName>
    </alternativeName>
    <alternativeName>
        <fullName evidence="11">Nicotinate mononucleotide adenylyltransferase</fullName>
        <shortName evidence="11">NaMN adenylyltransferase</shortName>
    </alternativeName>
</protein>
<keyword evidence="15" id="KW-1185">Reference proteome</keyword>
<dbReference type="AlphaFoldDB" id="K0CCG1"/>
<dbReference type="KEGG" id="adi:B5T_01083"/>
<dbReference type="EC" id="2.7.7.18" evidence="11"/>
<comment type="catalytic activity">
    <reaction evidence="10 11">
        <text>nicotinate beta-D-ribonucleotide + ATP + H(+) = deamido-NAD(+) + diphosphate</text>
        <dbReference type="Rhea" id="RHEA:22860"/>
        <dbReference type="ChEBI" id="CHEBI:15378"/>
        <dbReference type="ChEBI" id="CHEBI:30616"/>
        <dbReference type="ChEBI" id="CHEBI:33019"/>
        <dbReference type="ChEBI" id="CHEBI:57502"/>
        <dbReference type="ChEBI" id="CHEBI:58437"/>
        <dbReference type="EC" id="2.7.7.18"/>
    </reaction>
</comment>
<dbReference type="EMBL" id="CP003466">
    <property type="protein sequence ID" value="AFT69367.1"/>
    <property type="molecule type" value="Genomic_DNA"/>
</dbReference>
<dbReference type="PANTHER" id="PTHR39321">
    <property type="entry name" value="NICOTINATE-NUCLEOTIDE ADENYLYLTRANSFERASE-RELATED"/>
    <property type="match status" value="1"/>
</dbReference>
<dbReference type="Proteomes" id="UP000006286">
    <property type="component" value="Chromosome"/>
</dbReference>
<dbReference type="CDD" id="cd02165">
    <property type="entry name" value="NMNAT"/>
    <property type="match status" value="1"/>
</dbReference>
<keyword evidence="8 11" id="KW-0067">ATP-binding</keyword>
<evidence type="ECO:0000256" key="5">
    <source>
        <dbReference type="ARBA" id="ARBA00022679"/>
    </source>
</evidence>
<dbReference type="STRING" id="930169.B5T_01083"/>
<dbReference type="Gene3D" id="3.40.50.620">
    <property type="entry name" value="HUPs"/>
    <property type="match status" value="1"/>
</dbReference>
<evidence type="ECO:0000256" key="10">
    <source>
        <dbReference type="ARBA" id="ARBA00048721"/>
    </source>
</evidence>
<evidence type="ECO:0000259" key="13">
    <source>
        <dbReference type="Pfam" id="PF01467"/>
    </source>
</evidence>
<dbReference type="GO" id="GO:0005524">
    <property type="term" value="F:ATP binding"/>
    <property type="evidence" value="ECO:0007669"/>
    <property type="project" value="UniProtKB-KW"/>
</dbReference>
<comment type="pathway">
    <text evidence="2 11">Cofactor biosynthesis; NAD(+) biosynthesis; deamido-NAD(+) from nicotinate D-ribonucleotide: step 1/1.</text>
</comment>
<keyword evidence="5 11" id="KW-0808">Transferase</keyword>
<proteinExistence type="inferred from homology"/>
<reference evidence="14 15" key="1">
    <citation type="journal article" date="2012" name="J. Bacteriol.">
        <title>Complete genome sequence of Alcanivorax dieselolei type strain B5.</title>
        <authorList>
            <person name="Lai Q."/>
            <person name="Li W."/>
            <person name="Shao Z."/>
        </authorList>
    </citation>
    <scope>NUCLEOTIDE SEQUENCE [LARGE SCALE GENOMIC DNA]</scope>
    <source>
        <strain evidence="15">DSM 16502 / CGMCC 1.3690 / B-5</strain>
    </source>
</reference>
<evidence type="ECO:0000256" key="1">
    <source>
        <dbReference type="ARBA" id="ARBA00002324"/>
    </source>
</evidence>
<evidence type="ECO:0000256" key="9">
    <source>
        <dbReference type="ARBA" id="ARBA00023027"/>
    </source>
</evidence>
<dbReference type="PATRIC" id="fig|930169.3.peg.1070"/>
<keyword evidence="7 11" id="KW-0547">Nucleotide-binding</keyword>
<comment type="function">
    <text evidence="1 11">Catalyzes the reversible adenylation of nicotinate mononucleotide (NaMN) to nicotinic acid adenine dinucleotide (NaAD).</text>
</comment>
<gene>
    <name evidence="11" type="primary">nadD</name>
    <name evidence="14" type="ordered locus">B5T_01083</name>
</gene>
<name>K0CCG1_ALCDB</name>
<dbReference type="GO" id="GO:0009435">
    <property type="term" value="P:NAD+ biosynthetic process"/>
    <property type="evidence" value="ECO:0007669"/>
    <property type="project" value="UniProtKB-UniRule"/>
</dbReference>
<dbReference type="InterPro" id="IPR004821">
    <property type="entry name" value="Cyt_trans-like"/>
</dbReference>
<evidence type="ECO:0000256" key="11">
    <source>
        <dbReference type="HAMAP-Rule" id="MF_00244"/>
    </source>
</evidence>
<dbReference type="HOGENOM" id="CLU_069765_0_0_6"/>
<dbReference type="PANTHER" id="PTHR39321:SF3">
    <property type="entry name" value="PHOSPHOPANTETHEINE ADENYLYLTRANSFERASE"/>
    <property type="match status" value="1"/>
</dbReference>
<dbReference type="OrthoDB" id="5295945at2"/>
<dbReference type="NCBIfam" id="TIGR00482">
    <property type="entry name" value="nicotinate (nicotinamide) nucleotide adenylyltransferase"/>
    <property type="match status" value="1"/>
</dbReference>
<sequence>MFKASDVRRPTSEISGVKPLILFGGTFDPVHGAHVRAALAVSQALGNAPVRLLPNAVPPHRPQPLADAGERLAMVRLACAGHPALLADDWELRQAGPSYTHLTLQHFRRLIGRRRPLVFMIGADSFASLHQWHGWRRFAALCHLAVVPRPGAPAPLPAVEKAFPRGRPRLLQALPAGRRLMLTHPHMDISATAIREALEYRGQCRALTPVVEAHIRRHGLYNVRTSAVPAAPGITEPGSDIDATTNTDVTTNTDANTMETMRPHEF</sequence>
<keyword evidence="9 11" id="KW-0520">NAD</keyword>
<dbReference type="InterPro" id="IPR014729">
    <property type="entry name" value="Rossmann-like_a/b/a_fold"/>
</dbReference>
<feature type="compositionally biased region" description="Low complexity" evidence="12">
    <location>
        <begin position="242"/>
        <end position="257"/>
    </location>
</feature>
<organism evidence="14 15">
    <name type="scientific">Alcanivorax dieselolei (strain DSM 16502 / CGMCC 1.3690 / MCCC 1A00001 / B-5)</name>
    <name type="common">Alloalcanivorax dieselolei</name>
    <dbReference type="NCBI Taxonomy" id="930169"/>
    <lineage>
        <taxon>Bacteria</taxon>
        <taxon>Pseudomonadati</taxon>
        <taxon>Pseudomonadota</taxon>
        <taxon>Gammaproteobacteria</taxon>
        <taxon>Oceanospirillales</taxon>
        <taxon>Alcanivoracaceae</taxon>
        <taxon>Alloalcanivorax</taxon>
    </lineage>
</organism>
<evidence type="ECO:0000256" key="2">
    <source>
        <dbReference type="ARBA" id="ARBA00005019"/>
    </source>
</evidence>
<evidence type="ECO:0000256" key="6">
    <source>
        <dbReference type="ARBA" id="ARBA00022695"/>
    </source>
</evidence>
<dbReference type="UniPathway" id="UPA00253">
    <property type="reaction ID" value="UER00332"/>
</dbReference>
<evidence type="ECO:0000313" key="14">
    <source>
        <dbReference type="EMBL" id="AFT69367.1"/>
    </source>
</evidence>
<evidence type="ECO:0000256" key="8">
    <source>
        <dbReference type="ARBA" id="ARBA00022840"/>
    </source>
</evidence>
<dbReference type="InterPro" id="IPR005248">
    <property type="entry name" value="NadD/NMNAT"/>
</dbReference>
<accession>K0CCG1</accession>